<accession>A0AAD1RGE5</accession>
<name>A0AAD1RGE5_PELCU</name>
<dbReference type="Proteomes" id="UP001295444">
    <property type="component" value="Chromosome 02"/>
</dbReference>
<evidence type="ECO:0000313" key="2">
    <source>
        <dbReference type="EMBL" id="CAH2253279.1"/>
    </source>
</evidence>
<dbReference type="EMBL" id="OW240913">
    <property type="protein sequence ID" value="CAH2253279.1"/>
    <property type="molecule type" value="Genomic_DNA"/>
</dbReference>
<organism evidence="2 3">
    <name type="scientific">Pelobates cultripes</name>
    <name type="common">Western spadefoot toad</name>
    <dbReference type="NCBI Taxonomy" id="61616"/>
    <lineage>
        <taxon>Eukaryota</taxon>
        <taxon>Metazoa</taxon>
        <taxon>Chordata</taxon>
        <taxon>Craniata</taxon>
        <taxon>Vertebrata</taxon>
        <taxon>Euteleostomi</taxon>
        <taxon>Amphibia</taxon>
        <taxon>Batrachia</taxon>
        <taxon>Anura</taxon>
        <taxon>Pelobatoidea</taxon>
        <taxon>Pelobatidae</taxon>
        <taxon>Pelobates</taxon>
    </lineage>
</organism>
<keyword evidence="3" id="KW-1185">Reference proteome</keyword>
<proteinExistence type="predicted"/>
<reference evidence="2" key="1">
    <citation type="submission" date="2022-03" db="EMBL/GenBank/DDBJ databases">
        <authorList>
            <person name="Alioto T."/>
            <person name="Alioto T."/>
            <person name="Gomez Garrido J."/>
        </authorList>
    </citation>
    <scope>NUCLEOTIDE SEQUENCE</scope>
</reference>
<evidence type="ECO:0000313" key="3">
    <source>
        <dbReference type="Proteomes" id="UP001295444"/>
    </source>
</evidence>
<sequence>MDQEATDSRSMNTGHVNIQEQSVDWVGTMTVHFLQEMPTGQDEPDFARKTGLRNTYMTVGIEHNGAWSAEYASALYHFPVQTTPHAPPAPLNSQEEEKKQA</sequence>
<feature type="region of interest" description="Disordered" evidence="1">
    <location>
        <begin position="81"/>
        <end position="101"/>
    </location>
</feature>
<protein>
    <submittedName>
        <fullName evidence="2">Uncharacterized protein</fullName>
    </submittedName>
</protein>
<evidence type="ECO:0000256" key="1">
    <source>
        <dbReference type="SAM" id="MobiDB-lite"/>
    </source>
</evidence>
<dbReference type="AlphaFoldDB" id="A0AAD1RGE5"/>
<gene>
    <name evidence="2" type="ORF">PECUL_23A056347</name>
</gene>